<dbReference type="InterPro" id="IPR036235">
    <property type="entry name" value="Ribosomal_bL12_oligo_N_sf"/>
</dbReference>
<evidence type="ECO:0000259" key="5">
    <source>
        <dbReference type="Pfam" id="PF00542"/>
    </source>
</evidence>
<keyword evidence="8" id="KW-1185">Reference proteome</keyword>
<dbReference type="GO" id="GO:1990904">
    <property type="term" value="C:ribonucleoprotein complex"/>
    <property type="evidence" value="ECO:0007669"/>
    <property type="project" value="UniProtKB-KW"/>
</dbReference>
<dbReference type="InterPro" id="IPR008932">
    <property type="entry name" value="Ribosomal_bL12_oligo"/>
</dbReference>
<dbReference type="EMBL" id="JAUUTY010000004">
    <property type="protein sequence ID" value="KAK1644327.1"/>
    <property type="molecule type" value="Genomic_DNA"/>
</dbReference>
<dbReference type="GO" id="GO:0005840">
    <property type="term" value="C:ribosome"/>
    <property type="evidence" value="ECO:0007669"/>
    <property type="project" value="UniProtKB-KW"/>
</dbReference>
<dbReference type="FunFam" id="3.30.1390.10:FF:000001">
    <property type="entry name" value="50S ribosomal protein L7/L12"/>
    <property type="match status" value="1"/>
</dbReference>
<feature type="domain" description="Large ribosomal subunit protein bL12 oligomerization" evidence="6">
    <location>
        <begin position="120"/>
        <end position="166"/>
    </location>
</feature>
<dbReference type="GO" id="GO:0005737">
    <property type="term" value="C:cytoplasm"/>
    <property type="evidence" value="ECO:0007669"/>
    <property type="project" value="UniProtKB-ARBA"/>
</dbReference>
<protein>
    <recommendedName>
        <fullName evidence="9">Ribosomal protein L7/L12 C-terminal domain-containing protein</fullName>
    </recommendedName>
</protein>
<name>A0AAD8W846_LOLMU</name>
<evidence type="ECO:0008006" key="9">
    <source>
        <dbReference type="Google" id="ProtNLM"/>
    </source>
</evidence>
<dbReference type="CDD" id="cd00387">
    <property type="entry name" value="Ribosomal_L7_L12"/>
    <property type="match status" value="1"/>
</dbReference>
<dbReference type="SUPFAM" id="SSF48300">
    <property type="entry name" value="Ribosomal protein L7/12, oligomerisation (N-terminal) domain"/>
    <property type="match status" value="1"/>
</dbReference>
<gene>
    <name evidence="7" type="ORF">QYE76_062132</name>
</gene>
<dbReference type="InterPro" id="IPR013823">
    <property type="entry name" value="Ribosomal_bL12_C"/>
</dbReference>
<dbReference type="PANTHER" id="PTHR45987:SF4">
    <property type="entry name" value="LARGE RIBOSOMAL SUBUNIT PROTEIN BL12M"/>
    <property type="match status" value="1"/>
</dbReference>
<keyword evidence="2" id="KW-0689">Ribosomal protein</keyword>
<evidence type="ECO:0000313" key="7">
    <source>
        <dbReference type="EMBL" id="KAK1644327.1"/>
    </source>
</evidence>
<dbReference type="InterPro" id="IPR000206">
    <property type="entry name" value="Ribosomal_bL12"/>
</dbReference>
<dbReference type="Gene3D" id="3.30.1390.10">
    <property type="match status" value="1"/>
</dbReference>
<dbReference type="GO" id="GO:0006412">
    <property type="term" value="P:translation"/>
    <property type="evidence" value="ECO:0007669"/>
    <property type="project" value="InterPro"/>
</dbReference>
<feature type="transmembrane region" description="Helical" evidence="4">
    <location>
        <begin position="21"/>
        <end position="39"/>
    </location>
</feature>
<dbReference type="Gene3D" id="1.20.5.710">
    <property type="entry name" value="Single helix bin"/>
    <property type="match status" value="1"/>
</dbReference>
<comment type="caution">
    <text evidence="7">The sequence shown here is derived from an EMBL/GenBank/DDBJ whole genome shotgun (WGS) entry which is preliminary data.</text>
</comment>
<evidence type="ECO:0000256" key="2">
    <source>
        <dbReference type="ARBA" id="ARBA00022980"/>
    </source>
</evidence>
<dbReference type="Proteomes" id="UP001231189">
    <property type="component" value="Unassembled WGS sequence"/>
</dbReference>
<dbReference type="SUPFAM" id="SSF54736">
    <property type="entry name" value="ClpS-like"/>
    <property type="match status" value="1"/>
</dbReference>
<dbReference type="HAMAP" id="MF_00368">
    <property type="entry name" value="Ribosomal_bL12"/>
    <property type="match status" value="1"/>
</dbReference>
<proteinExistence type="inferred from homology"/>
<dbReference type="PANTHER" id="PTHR45987">
    <property type="entry name" value="39S RIBOSOMAL PROTEIN L12"/>
    <property type="match status" value="1"/>
</dbReference>
<evidence type="ECO:0000313" key="8">
    <source>
        <dbReference type="Proteomes" id="UP001231189"/>
    </source>
</evidence>
<dbReference type="InterPro" id="IPR014719">
    <property type="entry name" value="Ribosomal_bL12_C/ClpS-like"/>
</dbReference>
<dbReference type="Pfam" id="PF16320">
    <property type="entry name" value="Ribosomal_L12_N"/>
    <property type="match status" value="1"/>
</dbReference>
<accession>A0AAD8W846</accession>
<dbReference type="AlphaFoldDB" id="A0AAD8W846"/>
<dbReference type="Pfam" id="PF00542">
    <property type="entry name" value="Ribosomal_L12"/>
    <property type="match status" value="1"/>
</dbReference>
<dbReference type="GO" id="GO:0003729">
    <property type="term" value="F:mRNA binding"/>
    <property type="evidence" value="ECO:0007669"/>
    <property type="project" value="TreeGrafter"/>
</dbReference>
<keyword evidence="4" id="KW-0812">Transmembrane</keyword>
<comment type="similarity">
    <text evidence="1">Belongs to the bacterial ribosomal protein bL12 family.</text>
</comment>
<sequence>MDSPSRGGGVFQGPRRWTTDLVVVAFGYITWIMAGDAVVWRNSARRKGGCGTGRRWQVYEWHCLVLLLPCFLIVSLCRRSTKTLMASRLLHLRRLLPAARPSAAAAFSTSVTPTPRVSGLVDEICGLNLLEASSLADALRGRLGVDQLPPLAILMGGAAPLAGDGAAGAAGEEAKPKEEKMAFDVKLEGFDAAAKLKIIKELRAFTSLGLKEAKELVEKAPAVLKAGVPKEEAEGIAEKLRALGAKIVLE</sequence>
<feature type="domain" description="Large ribosomal subunit protein bL12 C-terminal" evidence="5">
    <location>
        <begin position="183"/>
        <end position="249"/>
    </location>
</feature>
<evidence type="ECO:0000256" key="1">
    <source>
        <dbReference type="ARBA" id="ARBA00007197"/>
    </source>
</evidence>
<reference evidence="7" key="1">
    <citation type="submission" date="2023-07" db="EMBL/GenBank/DDBJ databases">
        <title>A chromosome-level genome assembly of Lolium multiflorum.</title>
        <authorList>
            <person name="Chen Y."/>
            <person name="Copetti D."/>
            <person name="Kolliker R."/>
            <person name="Studer B."/>
        </authorList>
    </citation>
    <scope>NUCLEOTIDE SEQUENCE</scope>
    <source>
        <strain evidence="7">02402/16</strain>
        <tissue evidence="7">Leaf</tissue>
    </source>
</reference>
<evidence type="ECO:0000256" key="4">
    <source>
        <dbReference type="SAM" id="Phobius"/>
    </source>
</evidence>
<keyword evidence="3" id="KW-0687">Ribonucleoprotein</keyword>
<keyword evidence="4" id="KW-0472">Membrane</keyword>
<dbReference type="GO" id="GO:0003735">
    <property type="term" value="F:structural constituent of ribosome"/>
    <property type="evidence" value="ECO:0007669"/>
    <property type="project" value="InterPro"/>
</dbReference>
<feature type="transmembrane region" description="Helical" evidence="4">
    <location>
        <begin position="59"/>
        <end position="77"/>
    </location>
</feature>
<organism evidence="7 8">
    <name type="scientific">Lolium multiflorum</name>
    <name type="common">Italian ryegrass</name>
    <name type="synonym">Lolium perenne subsp. multiflorum</name>
    <dbReference type="NCBI Taxonomy" id="4521"/>
    <lineage>
        <taxon>Eukaryota</taxon>
        <taxon>Viridiplantae</taxon>
        <taxon>Streptophyta</taxon>
        <taxon>Embryophyta</taxon>
        <taxon>Tracheophyta</taxon>
        <taxon>Spermatophyta</taxon>
        <taxon>Magnoliopsida</taxon>
        <taxon>Liliopsida</taxon>
        <taxon>Poales</taxon>
        <taxon>Poaceae</taxon>
        <taxon>BOP clade</taxon>
        <taxon>Pooideae</taxon>
        <taxon>Poodae</taxon>
        <taxon>Poeae</taxon>
        <taxon>Poeae Chloroplast Group 2 (Poeae type)</taxon>
        <taxon>Loliodinae</taxon>
        <taxon>Loliinae</taxon>
        <taxon>Lolium</taxon>
    </lineage>
</organism>
<evidence type="ECO:0000256" key="3">
    <source>
        <dbReference type="ARBA" id="ARBA00023274"/>
    </source>
</evidence>
<keyword evidence="4" id="KW-1133">Transmembrane helix</keyword>
<evidence type="ECO:0000259" key="6">
    <source>
        <dbReference type="Pfam" id="PF16320"/>
    </source>
</evidence>